<accession>A0A5K3EYY2</accession>
<dbReference type="AlphaFoldDB" id="A0A5K3EYY2"/>
<dbReference type="WBParaSite" id="MCU_003670-RA">
    <property type="protein sequence ID" value="MCU_003670-RA"/>
    <property type="gene ID" value="MCU_003670"/>
</dbReference>
<protein>
    <submittedName>
        <fullName evidence="1">Peptidase_M14 domain-containing protein</fullName>
    </submittedName>
</protein>
<evidence type="ECO:0000313" key="1">
    <source>
        <dbReference type="WBParaSite" id="MCU_003670-RA"/>
    </source>
</evidence>
<reference evidence="1" key="1">
    <citation type="submission" date="2019-11" db="UniProtKB">
        <authorList>
            <consortium name="WormBaseParasite"/>
        </authorList>
    </citation>
    <scope>IDENTIFICATION</scope>
</reference>
<proteinExistence type="predicted"/>
<name>A0A5K3EYY2_MESCO</name>
<sequence>MVFSRIVRFKLQIQNVNKVNFTWASHVLVTPNPEGVDLMVSGHLMAQALDGFCVICLNSCI</sequence>
<organism evidence="1">
    <name type="scientific">Mesocestoides corti</name>
    <name type="common">Flatworm</name>
    <dbReference type="NCBI Taxonomy" id="53468"/>
    <lineage>
        <taxon>Eukaryota</taxon>
        <taxon>Metazoa</taxon>
        <taxon>Spiralia</taxon>
        <taxon>Lophotrochozoa</taxon>
        <taxon>Platyhelminthes</taxon>
        <taxon>Cestoda</taxon>
        <taxon>Eucestoda</taxon>
        <taxon>Cyclophyllidea</taxon>
        <taxon>Mesocestoididae</taxon>
        <taxon>Mesocestoides</taxon>
    </lineage>
</organism>